<dbReference type="Proteomes" id="UP000244855">
    <property type="component" value="Unassembled WGS sequence"/>
</dbReference>
<accession>A0A2V1D587</accession>
<feature type="region of interest" description="Disordered" evidence="1">
    <location>
        <begin position="120"/>
        <end position="139"/>
    </location>
</feature>
<organism evidence="2 3">
    <name type="scientific">Periconia macrospinosa</name>
    <dbReference type="NCBI Taxonomy" id="97972"/>
    <lineage>
        <taxon>Eukaryota</taxon>
        <taxon>Fungi</taxon>
        <taxon>Dikarya</taxon>
        <taxon>Ascomycota</taxon>
        <taxon>Pezizomycotina</taxon>
        <taxon>Dothideomycetes</taxon>
        <taxon>Pleosporomycetidae</taxon>
        <taxon>Pleosporales</taxon>
        <taxon>Massarineae</taxon>
        <taxon>Periconiaceae</taxon>
        <taxon>Periconia</taxon>
    </lineage>
</organism>
<feature type="compositionally biased region" description="Basic and acidic residues" evidence="1">
    <location>
        <begin position="124"/>
        <end position="139"/>
    </location>
</feature>
<dbReference type="EMBL" id="KZ805611">
    <property type="protein sequence ID" value="PVH93152.1"/>
    <property type="molecule type" value="Genomic_DNA"/>
</dbReference>
<evidence type="ECO:0000313" key="2">
    <source>
        <dbReference type="EMBL" id="PVH93152.1"/>
    </source>
</evidence>
<dbReference type="AlphaFoldDB" id="A0A2V1D587"/>
<reference evidence="2 3" key="1">
    <citation type="journal article" date="2018" name="Sci. Rep.">
        <title>Comparative genomics provides insights into the lifestyle and reveals functional heterogeneity of dark septate endophytic fungi.</title>
        <authorList>
            <person name="Knapp D.G."/>
            <person name="Nemeth J.B."/>
            <person name="Barry K."/>
            <person name="Hainaut M."/>
            <person name="Henrissat B."/>
            <person name="Johnson J."/>
            <person name="Kuo A."/>
            <person name="Lim J.H.P."/>
            <person name="Lipzen A."/>
            <person name="Nolan M."/>
            <person name="Ohm R.A."/>
            <person name="Tamas L."/>
            <person name="Grigoriev I.V."/>
            <person name="Spatafora J.W."/>
            <person name="Nagy L.G."/>
            <person name="Kovacs G.M."/>
        </authorList>
    </citation>
    <scope>NUCLEOTIDE SEQUENCE [LARGE SCALE GENOMIC DNA]</scope>
    <source>
        <strain evidence="2 3">DSE2036</strain>
    </source>
</reference>
<protein>
    <submittedName>
        <fullName evidence="2">Uncharacterized protein</fullName>
    </submittedName>
</protein>
<keyword evidence="3" id="KW-1185">Reference proteome</keyword>
<sequence>MQSAYDNERARSMILKGRLANPYERDKEGRLKNPDVEWAAYTMAAFDQFMQLRNTFNFKEMHRLLIANHVFSKVVPNPKRPDTIIVNGRSQRTLNITAISPIYLYAVNILHATVKSNSQSLAHPDIDRKDKKAVGERAQAEVPSMPYILNDDDVAGGDLNDEMVD</sequence>
<proteinExistence type="predicted"/>
<name>A0A2V1D587_9PLEO</name>
<evidence type="ECO:0000313" key="3">
    <source>
        <dbReference type="Proteomes" id="UP000244855"/>
    </source>
</evidence>
<evidence type="ECO:0000256" key="1">
    <source>
        <dbReference type="SAM" id="MobiDB-lite"/>
    </source>
</evidence>
<gene>
    <name evidence="2" type="ORF">DM02DRAFT_634795</name>
</gene>